<evidence type="ECO:0000313" key="4">
    <source>
        <dbReference type="Proteomes" id="UP000321832"/>
    </source>
</evidence>
<protein>
    <recommendedName>
        <fullName evidence="5">Cation transporter</fullName>
    </recommendedName>
</protein>
<organism evidence="3 4">
    <name type="scientific">Piscinibacter aquaticus</name>
    <dbReference type="NCBI Taxonomy" id="392597"/>
    <lineage>
        <taxon>Bacteria</taxon>
        <taxon>Pseudomonadati</taxon>
        <taxon>Pseudomonadota</taxon>
        <taxon>Betaproteobacteria</taxon>
        <taxon>Burkholderiales</taxon>
        <taxon>Sphaerotilaceae</taxon>
        <taxon>Piscinibacter</taxon>
    </lineage>
</organism>
<accession>A0A5C6TYE7</accession>
<feature type="compositionally biased region" description="Basic residues" evidence="1">
    <location>
        <begin position="10"/>
        <end position="24"/>
    </location>
</feature>
<keyword evidence="2" id="KW-0812">Transmembrane</keyword>
<keyword evidence="4" id="KW-1185">Reference proteome</keyword>
<comment type="caution">
    <text evidence="3">The sequence shown here is derived from an EMBL/GenBank/DDBJ whole genome shotgun (WGS) entry which is preliminary data.</text>
</comment>
<name>A0A5C6TYE7_9BURK</name>
<gene>
    <name evidence="3" type="ORF">FSC37_04200</name>
</gene>
<evidence type="ECO:0000256" key="2">
    <source>
        <dbReference type="SAM" id="Phobius"/>
    </source>
</evidence>
<reference evidence="3 4" key="1">
    <citation type="submission" date="2019-08" db="EMBL/GenBank/DDBJ databases">
        <authorList>
            <person name="Khan S.A."/>
            <person name="Jeon C.O."/>
            <person name="Jeong S.E."/>
        </authorList>
    </citation>
    <scope>NUCLEOTIDE SEQUENCE [LARGE SCALE GENOMIC DNA]</scope>
    <source>
        <strain evidence="4">IMCC1728</strain>
    </source>
</reference>
<dbReference type="Proteomes" id="UP000321832">
    <property type="component" value="Unassembled WGS sequence"/>
</dbReference>
<feature type="transmembrane region" description="Helical" evidence="2">
    <location>
        <begin position="48"/>
        <end position="66"/>
    </location>
</feature>
<keyword evidence="2" id="KW-0472">Membrane</keyword>
<dbReference type="EMBL" id="VOPW01000001">
    <property type="protein sequence ID" value="TXC65577.1"/>
    <property type="molecule type" value="Genomic_DNA"/>
</dbReference>
<sequence>MKHDHAHDHGHAHHHGHGHGHGHGHASVPAPREAVLPSVLMSGAATRVAAALAALALLWGAVAWALTDLAA</sequence>
<evidence type="ECO:0008006" key="5">
    <source>
        <dbReference type="Google" id="ProtNLM"/>
    </source>
</evidence>
<dbReference type="AlphaFoldDB" id="A0A5C6TYE7"/>
<evidence type="ECO:0000256" key="1">
    <source>
        <dbReference type="SAM" id="MobiDB-lite"/>
    </source>
</evidence>
<feature type="region of interest" description="Disordered" evidence="1">
    <location>
        <begin position="1"/>
        <end position="31"/>
    </location>
</feature>
<keyword evidence="2" id="KW-1133">Transmembrane helix</keyword>
<evidence type="ECO:0000313" key="3">
    <source>
        <dbReference type="EMBL" id="TXC65577.1"/>
    </source>
</evidence>
<proteinExistence type="predicted"/>